<dbReference type="EMBL" id="JAMYWD010000007">
    <property type="protein sequence ID" value="KAJ4964645.1"/>
    <property type="molecule type" value="Genomic_DNA"/>
</dbReference>
<dbReference type="Proteomes" id="UP001141806">
    <property type="component" value="Unassembled WGS sequence"/>
</dbReference>
<evidence type="ECO:0000313" key="1">
    <source>
        <dbReference type="EMBL" id="KAJ4964645.1"/>
    </source>
</evidence>
<organism evidence="1 2">
    <name type="scientific">Protea cynaroides</name>
    <dbReference type="NCBI Taxonomy" id="273540"/>
    <lineage>
        <taxon>Eukaryota</taxon>
        <taxon>Viridiplantae</taxon>
        <taxon>Streptophyta</taxon>
        <taxon>Embryophyta</taxon>
        <taxon>Tracheophyta</taxon>
        <taxon>Spermatophyta</taxon>
        <taxon>Magnoliopsida</taxon>
        <taxon>Proteales</taxon>
        <taxon>Proteaceae</taxon>
        <taxon>Protea</taxon>
    </lineage>
</organism>
<sequence length="169" mass="19437">MVSDDFSFPTISESIPRFVASPSLWNVSYEVFSDSSYGTRGEKEEEKHGRKKFPMSDRDIIKLANEDMSKDDEEKMDMLWENFNDELRRVSSLRKNKEDAGRLRKGGDWDSGMSEEKAELYCVKALKMSKTSSHGIFSPKKPRLFTMVKVVKKLLLLHNSHCSKKSSIS</sequence>
<proteinExistence type="predicted"/>
<gene>
    <name evidence="1" type="ORF">NE237_016494</name>
</gene>
<reference evidence="1" key="1">
    <citation type="journal article" date="2023" name="Plant J.">
        <title>The genome of the king protea, Protea cynaroides.</title>
        <authorList>
            <person name="Chang J."/>
            <person name="Duong T.A."/>
            <person name="Schoeman C."/>
            <person name="Ma X."/>
            <person name="Roodt D."/>
            <person name="Barker N."/>
            <person name="Li Z."/>
            <person name="Van de Peer Y."/>
            <person name="Mizrachi E."/>
        </authorList>
    </citation>
    <scope>NUCLEOTIDE SEQUENCE</scope>
    <source>
        <tissue evidence="1">Young leaves</tissue>
    </source>
</reference>
<protein>
    <submittedName>
        <fullName evidence="1">Uncharacterized protein</fullName>
    </submittedName>
</protein>
<dbReference type="OrthoDB" id="1917400at2759"/>
<comment type="caution">
    <text evidence="1">The sequence shown here is derived from an EMBL/GenBank/DDBJ whole genome shotgun (WGS) entry which is preliminary data.</text>
</comment>
<name>A0A9Q0HH82_9MAGN</name>
<dbReference type="PANTHER" id="PTHR34666">
    <property type="entry name" value="EXPRESSED PROTEIN"/>
    <property type="match status" value="1"/>
</dbReference>
<evidence type="ECO:0000313" key="2">
    <source>
        <dbReference type="Proteomes" id="UP001141806"/>
    </source>
</evidence>
<dbReference type="PANTHER" id="PTHR34666:SF1">
    <property type="entry name" value="OS02G0554800 PROTEIN"/>
    <property type="match status" value="1"/>
</dbReference>
<keyword evidence="2" id="KW-1185">Reference proteome</keyword>
<accession>A0A9Q0HH82</accession>
<dbReference type="AlphaFoldDB" id="A0A9Q0HH82"/>